<reference evidence="2 3" key="1">
    <citation type="submission" date="2014-12" db="EMBL/GenBank/DDBJ databases">
        <authorList>
            <person name="Baeyen S."/>
        </authorList>
    </citation>
    <scope>NUCLEOTIDE SEQUENCE [LARGE SCALE GENOMIC DNA]</scope>
    <source>
        <strain evidence="2 3">LMG 28496</strain>
    </source>
</reference>
<feature type="transmembrane region" description="Helical" evidence="1">
    <location>
        <begin position="13"/>
        <end position="37"/>
    </location>
</feature>
<keyword evidence="3" id="KW-1185">Reference proteome</keyword>
<sequence length="85" mass="8934">MGLGRSATQDVSFGLWGLVCLVRVSAVVLGAILSLFIEDFGADGWGIFNLAGQTDACGADGYLAHQQIMIRIARFQAVARDGGFA</sequence>
<proteinExistence type="predicted"/>
<evidence type="ECO:0000313" key="3">
    <source>
        <dbReference type="Proteomes" id="UP000037201"/>
    </source>
</evidence>
<evidence type="ECO:0000256" key="1">
    <source>
        <dbReference type="SAM" id="Phobius"/>
    </source>
</evidence>
<organism evidence="2 3">
    <name type="scientific">Pseudomonas coronafaciens pv. porri</name>
    <dbReference type="NCBI Taxonomy" id="83964"/>
    <lineage>
        <taxon>Bacteria</taxon>
        <taxon>Pseudomonadati</taxon>
        <taxon>Pseudomonadota</taxon>
        <taxon>Gammaproteobacteria</taxon>
        <taxon>Pseudomonadales</taxon>
        <taxon>Pseudomonadaceae</taxon>
        <taxon>Pseudomonas</taxon>
        <taxon>Pseudomonas coronafaciens</taxon>
    </lineage>
</organism>
<keyword evidence="1" id="KW-0472">Membrane</keyword>
<accession>A0ABR5JUX2</accession>
<reference evidence="2 3" key="2">
    <citation type="submission" date="2015-09" db="EMBL/GenBank/DDBJ databases">
        <title>Genome analysis of Pseudomonas syringae pv. porri LMG.</title>
        <authorList>
            <person name="Rombouts S."/>
        </authorList>
    </citation>
    <scope>NUCLEOTIDE SEQUENCE [LARGE SCALE GENOMIC DNA]</scope>
    <source>
        <strain evidence="2 3">LMG 28496</strain>
    </source>
</reference>
<name>A0ABR5JUX2_9PSED</name>
<keyword evidence="1" id="KW-1133">Transmembrane helix</keyword>
<keyword evidence="1" id="KW-0812">Transmembrane</keyword>
<gene>
    <name evidence="2" type="ORF">OX90_02425</name>
</gene>
<dbReference type="RefSeq" id="WP_053479548.1">
    <property type="nucleotide sequence ID" value="NZ_JTHM01000012.1"/>
</dbReference>
<protein>
    <submittedName>
        <fullName evidence="2">Uncharacterized protein</fullName>
    </submittedName>
</protein>
<comment type="caution">
    <text evidence="2">The sequence shown here is derived from an EMBL/GenBank/DDBJ whole genome shotgun (WGS) entry which is preliminary data.</text>
</comment>
<evidence type="ECO:0000313" key="2">
    <source>
        <dbReference type="EMBL" id="KOP61153.1"/>
    </source>
</evidence>
<dbReference type="Proteomes" id="UP000037201">
    <property type="component" value="Unassembled WGS sequence"/>
</dbReference>
<dbReference type="EMBL" id="JUEU01000018">
    <property type="protein sequence ID" value="KOP61153.1"/>
    <property type="molecule type" value="Genomic_DNA"/>
</dbReference>